<keyword evidence="3" id="KW-0378">Hydrolase</keyword>
<dbReference type="OrthoDB" id="408373at2759"/>
<dbReference type="GO" id="GO:0004301">
    <property type="term" value="F:epoxide hydrolase activity"/>
    <property type="evidence" value="ECO:0007669"/>
    <property type="project" value="UniProtKB-ARBA"/>
</dbReference>
<keyword evidence="1" id="KW-0472">Membrane</keyword>
<dbReference type="PANTHER" id="PTHR43329">
    <property type="entry name" value="EPOXIDE HYDROLASE"/>
    <property type="match status" value="1"/>
</dbReference>
<dbReference type="VEuPathDB" id="VectorBase:LOC119167612"/>
<name>A0A6G4ZYR2_RHIMP</name>
<dbReference type="SUPFAM" id="SSF53474">
    <property type="entry name" value="alpha/beta-Hydrolases"/>
    <property type="match status" value="1"/>
</dbReference>
<dbReference type="PRINTS" id="PR00111">
    <property type="entry name" value="ABHYDROLASE"/>
</dbReference>
<feature type="domain" description="AB hydrolase-1" evidence="2">
    <location>
        <begin position="121"/>
        <end position="211"/>
    </location>
</feature>
<reference evidence="3" key="1">
    <citation type="submission" date="2020-03" db="EMBL/GenBank/DDBJ databases">
        <title>A transcriptome and proteome of the tick Rhipicephalus microplus shaped by the genetic composition of its hosts and developmental stage.</title>
        <authorList>
            <person name="Garcia G.R."/>
            <person name="Ribeiro J.M.C."/>
            <person name="Maruyama S.R."/>
            <person name="Gardinasse L.G."/>
            <person name="Nelson K."/>
            <person name="Ferreira B.R."/>
            <person name="Andrade T.G."/>
            <person name="Santos I.K.F.M."/>
        </authorList>
    </citation>
    <scope>NUCLEOTIDE SEQUENCE</scope>
    <source>
        <strain evidence="3">NSGR</strain>
        <tissue evidence="3">Salivary glands</tissue>
    </source>
</reference>
<dbReference type="Gene3D" id="3.40.50.1820">
    <property type="entry name" value="alpha/beta hydrolase"/>
    <property type="match status" value="1"/>
</dbReference>
<dbReference type="AlphaFoldDB" id="A0A6G4ZYR2"/>
<accession>A0A6G4ZYR2</accession>
<dbReference type="InterPro" id="IPR000073">
    <property type="entry name" value="AB_hydrolase_1"/>
</dbReference>
<proteinExistence type="predicted"/>
<dbReference type="EMBL" id="GIKN01000860">
    <property type="protein sequence ID" value="NIE43133.1"/>
    <property type="molecule type" value="Transcribed_RNA"/>
</dbReference>
<evidence type="ECO:0000259" key="2">
    <source>
        <dbReference type="Pfam" id="PF00561"/>
    </source>
</evidence>
<feature type="transmembrane region" description="Helical" evidence="1">
    <location>
        <begin position="32"/>
        <end position="53"/>
    </location>
</feature>
<sequence>MGASATTPSAYIKQLINAAYALRDRRRALTRMVNPIIGKALFLTLGTSIWIWMQAYVKLQVAIHGEKVLKPLNRTIPNDFYSESFGRHEYSQLMNITMHYVTKGCDVERRPVILLLHGFLDFCVVAPDLRGYGNTSRPKDSGHYLMTNLIEDVKGLLHKINPQRKRSVILVGHDLGGMITFCFATLYENMIDKMVIINGMHPLAFTKQLFRSLNQMRMSWFTIPFRHPVVPEQYLMLKDLRF</sequence>
<dbReference type="Pfam" id="PF00561">
    <property type="entry name" value="Abhydrolase_1"/>
    <property type="match status" value="1"/>
</dbReference>
<protein>
    <submittedName>
        <fullName evidence="3">Putative soluble epoxide hydrolase</fullName>
    </submittedName>
</protein>
<dbReference type="InterPro" id="IPR029058">
    <property type="entry name" value="AB_hydrolase_fold"/>
</dbReference>
<evidence type="ECO:0000313" key="3">
    <source>
        <dbReference type="EMBL" id="NIE43133.1"/>
    </source>
</evidence>
<keyword evidence="1" id="KW-1133">Transmembrane helix</keyword>
<evidence type="ECO:0000256" key="1">
    <source>
        <dbReference type="SAM" id="Phobius"/>
    </source>
</evidence>
<organism evidence="3">
    <name type="scientific">Rhipicephalus microplus</name>
    <name type="common">Cattle tick</name>
    <name type="synonym">Boophilus microplus</name>
    <dbReference type="NCBI Taxonomy" id="6941"/>
    <lineage>
        <taxon>Eukaryota</taxon>
        <taxon>Metazoa</taxon>
        <taxon>Ecdysozoa</taxon>
        <taxon>Arthropoda</taxon>
        <taxon>Chelicerata</taxon>
        <taxon>Arachnida</taxon>
        <taxon>Acari</taxon>
        <taxon>Parasitiformes</taxon>
        <taxon>Ixodida</taxon>
        <taxon>Ixodoidea</taxon>
        <taxon>Ixodidae</taxon>
        <taxon>Rhipicephalinae</taxon>
        <taxon>Rhipicephalus</taxon>
        <taxon>Boophilus</taxon>
    </lineage>
</organism>
<keyword evidence="1" id="KW-0812">Transmembrane</keyword>